<proteinExistence type="predicted"/>
<evidence type="ECO:0000313" key="2">
    <source>
        <dbReference type="EMBL" id="TGE22872.1"/>
    </source>
</evidence>
<keyword evidence="1" id="KW-1133">Transmembrane helix</keyword>
<name>A0A4Z0Q2C7_9BACT</name>
<keyword evidence="1" id="KW-0472">Membrane</keyword>
<keyword evidence="3" id="KW-1185">Reference proteome</keyword>
<dbReference type="Pfam" id="PF13803">
    <property type="entry name" value="DUF4184"/>
    <property type="match status" value="1"/>
</dbReference>
<dbReference type="AlphaFoldDB" id="A0A4Z0Q2C7"/>
<gene>
    <name evidence="2" type="ORF">E5K02_21150</name>
</gene>
<feature type="transmembrane region" description="Helical" evidence="1">
    <location>
        <begin position="47"/>
        <end position="70"/>
    </location>
</feature>
<evidence type="ECO:0000256" key="1">
    <source>
        <dbReference type="SAM" id="Phobius"/>
    </source>
</evidence>
<dbReference type="OrthoDB" id="8481923at2"/>
<feature type="transmembrane region" description="Helical" evidence="1">
    <location>
        <begin position="192"/>
        <end position="215"/>
    </location>
</feature>
<accession>A0A4Z0Q2C7</accession>
<dbReference type="RefSeq" id="WP_135397705.1">
    <property type="nucleotide sequence ID" value="NZ_SRMB01000005.1"/>
</dbReference>
<evidence type="ECO:0000313" key="3">
    <source>
        <dbReference type="Proteomes" id="UP000298471"/>
    </source>
</evidence>
<comment type="caution">
    <text evidence="2">The sequence shown here is derived from an EMBL/GenBank/DDBJ whole genome shotgun (WGS) entry which is preliminary data.</text>
</comment>
<dbReference type="InterPro" id="IPR025238">
    <property type="entry name" value="DUF4184"/>
</dbReference>
<feature type="transmembrane region" description="Helical" evidence="1">
    <location>
        <begin position="103"/>
        <end position="122"/>
    </location>
</feature>
<feature type="transmembrane region" description="Helical" evidence="1">
    <location>
        <begin position="142"/>
        <end position="172"/>
    </location>
</feature>
<organism evidence="2 3">
    <name type="scientific">Hymenobacter metallicola</name>
    <dbReference type="NCBI Taxonomy" id="2563114"/>
    <lineage>
        <taxon>Bacteria</taxon>
        <taxon>Pseudomonadati</taxon>
        <taxon>Bacteroidota</taxon>
        <taxon>Cytophagia</taxon>
        <taxon>Cytophagales</taxon>
        <taxon>Hymenobacteraceae</taxon>
        <taxon>Hymenobacter</taxon>
    </lineage>
</organism>
<sequence>MPFTPAHPALVLPLLRPWHRQLSATALVLGAMAPDFEYFLRLRPDGIYGHTLAGIFWLDLPLILVFAWLFHNLVKRPLVQSLPDLLRARLLPLVGAAWPGRRLLSAPVLLGALLGCVSHIVWDWFTHDDGLVVRHWPLLRQVLPGFALGWPLYTFLQYVSTFIGLGSILWFILKLPAQPTAAPPPTRTRFTFWLATGAVLLLLWGPFMIYSASIWPFDANSVLVTGMSAGLVGMLVAAGTLRRRLAGPAAALS</sequence>
<keyword evidence="1" id="KW-0812">Transmembrane</keyword>
<dbReference type="Proteomes" id="UP000298471">
    <property type="component" value="Unassembled WGS sequence"/>
</dbReference>
<dbReference type="EMBL" id="SRMB01000005">
    <property type="protein sequence ID" value="TGE22872.1"/>
    <property type="molecule type" value="Genomic_DNA"/>
</dbReference>
<reference evidence="2 3" key="1">
    <citation type="submission" date="2019-04" db="EMBL/GenBank/DDBJ databases">
        <authorList>
            <person name="Feng G."/>
            <person name="Zhang J."/>
            <person name="Zhu H."/>
        </authorList>
    </citation>
    <scope>NUCLEOTIDE SEQUENCE [LARGE SCALE GENOMIC DNA]</scope>
    <source>
        <strain evidence="2 3">9PBR-1</strain>
    </source>
</reference>
<protein>
    <submittedName>
        <fullName evidence="2">DUF4184 family protein</fullName>
    </submittedName>
</protein>
<feature type="transmembrane region" description="Helical" evidence="1">
    <location>
        <begin position="221"/>
        <end position="241"/>
    </location>
</feature>